<evidence type="ECO:0000313" key="7">
    <source>
        <dbReference type="EMBL" id="SFC54271.1"/>
    </source>
</evidence>
<dbReference type="PANTHER" id="PTHR30250">
    <property type="entry name" value="PST FAMILY PREDICTED COLANIC ACID TRANSPORTER"/>
    <property type="match status" value="1"/>
</dbReference>
<evidence type="ECO:0000256" key="1">
    <source>
        <dbReference type="ARBA" id="ARBA00004651"/>
    </source>
</evidence>
<keyword evidence="3 6" id="KW-0812">Transmembrane</keyword>
<gene>
    <name evidence="7" type="ORF">SAMN05444422_11028</name>
</gene>
<dbReference type="RefSeq" id="WP_007143209.1">
    <property type="nucleotide sequence ID" value="NZ_FOKW01000010.1"/>
</dbReference>
<evidence type="ECO:0000256" key="6">
    <source>
        <dbReference type="SAM" id="Phobius"/>
    </source>
</evidence>
<feature type="transmembrane region" description="Helical" evidence="6">
    <location>
        <begin position="75"/>
        <end position="97"/>
    </location>
</feature>
<feature type="transmembrane region" description="Helical" evidence="6">
    <location>
        <begin position="223"/>
        <end position="251"/>
    </location>
</feature>
<feature type="transmembrane region" description="Helical" evidence="6">
    <location>
        <begin position="39"/>
        <end position="63"/>
    </location>
</feature>
<proteinExistence type="predicted"/>
<dbReference type="Proteomes" id="UP000199161">
    <property type="component" value="Unassembled WGS sequence"/>
</dbReference>
<dbReference type="PANTHER" id="PTHR30250:SF28">
    <property type="entry name" value="POLYSACCHARIDE BIOSYNTHESIS PROTEIN"/>
    <property type="match status" value="1"/>
</dbReference>
<feature type="transmembrane region" description="Helical" evidence="6">
    <location>
        <begin position="151"/>
        <end position="169"/>
    </location>
</feature>
<feature type="transmembrane region" description="Helical" evidence="6">
    <location>
        <begin position="312"/>
        <end position="332"/>
    </location>
</feature>
<comment type="subcellular location">
    <subcellularLocation>
        <location evidence="1">Cell membrane</location>
        <topology evidence="1">Multi-pass membrane protein</topology>
    </subcellularLocation>
</comment>
<accession>A0A1I1K193</accession>
<evidence type="ECO:0000256" key="5">
    <source>
        <dbReference type="ARBA" id="ARBA00023136"/>
    </source>
</evidence>
<feature type="transmembrane region" description="Helical" evidence="6">
    <location>
        <begin position="109"/>
        <end position="130"/>
    </location>
</feature>
<dbReference type="GeneID" id="30921265"/>
<feature type="transmembrane region" description="Helical" evidence="6">
    <location>
        <begin position="369"/>
        <end position="394"/>
    </location>
</feature>
<reference evidence="8" key="1">
    <citation type="submission" date="2016-10" db="EMBL/GenBank/DDBJ databases">
        <authorList>
            <person name="Varghese N."/>
            <person name="Submissions S."/>
        </authorList>
    </citation>
    <scope>NUCLEOTIDE SEQUENCE [LARGE SCALE GENOMIC DNA]</scope>
    <source>
        <strain evidence="8">DSM 13078</strain>
    </source>
</reference>
<feature type="transmembrane region" description="Helical" evidence="6">
    <location>
        <begin position="437"/>
        <end position="459"/>
    </location>
</feature>
<dbReference type="GO" id="GO:0005886">
    <property type="term" value="C:plasma membrane"/>
    <property type="evidence" value="ECO:0007669"/>
    <property type="project" value="UniProtKB-SubCell"/>
</dbReference>
<dbReference type="Pfam" id="PF13440">
    <property type="entry name" value="Polysacc_synt_3"/>
    <property type="match status" value="1"/>
</dbReference>
<organism evidence="7 8">
    <name type="scientific">Natronobacterium haloterrestre</name>
    <name type="common">Halobiforma haloterrestris</name>
    <dbReference type="NCBI Taxonomy" id="148448"/>
    <lineage>
        <taxon>Archaea</taxon>
        <taxon>Methanobacteriati</taxon>
        <taxon>Methanobacteriota</taxon>
        <taxon>Stenosarchaea group</taxon>
        <taxon>Halobacteria</taxon>
        <taxon>Halobacteriales</taxon>
        <taxon>Natrialbaceae</taxon>
        <taxon>Natronobacterium</taxon>
    </lineage>
</organism>
<evidence type="ECO:0000256" key="4">
    <source>
        <dbReference type="ARBA" id="ARBA00022989"/>
    </source>
</evidence>
<evidence type="ECO:0000313" key="8">
    <source>
        <dbReference type="Proteomes" id="UP000199161"/>
    </source>
</evidence>
<keyword evidence="2" id="KW-1003">Cell membrane</keyword>
<keyword evidence="5 6" id="KW-0472">Membrane</keyword>
<protein>
    <submittedName>
        <fullName evidence="7">Membrane protein involved in the export of O-antigen and teichoic acid</fullName>
    </submittedName>
</protein>
<keyword evidence="4 6" id="KW-1133">Transmembrane helix</keyword>
<evidence type="ECO:0000256" key="3">
    <source>
        <dbReference type="ARBA" id="ARBA00022692"/>
    </source>
</evidence>
<dbReference type="OrthoDB" id="112053at2157"/>
<feature type="transmembrane region" description="Helical" evidence="6">
    <location>
        <begin position="282"/>
        <end position="300"/>
    </location>
</feature>
<dbReference type="AlphaFoldDB" id="A0A1I1K193"/>
<sequence>MRIGQTSFLQFIAEISASAIGFFATIYFARVLGAEVLGYYSVALAVVTWLAVAGRIGISNAVIKRMSEGDEPFAYFWAGVMLVGSIFLVIATGVFVFGEQIDAYVGAEVHLLIVVMVFGLLCNSLGNAALQGRYLVHIYAVLKPLKIAGRAVVQTTLVFVGFGLTGLLIGYTSGWVLAAGIAFVVLTPHFRRPSRRHFRRLIEFAKYSWLGRVQGKTFSEADILILGALVSSGLVGVYSIAWALCSFFLIFTQAISSAMFPEISKLDAKGKRDSVASLTNDAVAFAGFVLIPGIVGGVLVGDRVLAIYGGEFVRGETVLPILLVGALLYSYLEQFLNTLSGIDRPDITFRVNGLFVGANIIANVALVSVFGWVGAAFGTALSAGVSLTAAYVMVRTQIDFEPPLGEISRQVAAAIVMAVAVYPLTQLAGPTSESARAAIVTVGIVGIGATIYVMSLLAMSPRFRNVVRNNVPIDLPVLVEP</sequence>
<name>A0A1I1K193_NATHA</name>
<evidence type="ECO:0000256" key="2">
    <source>
        <dbReference type="ARBA" id="ARBA00022475"/>
    </source>
</evidence>
<keyword evidence="8" id="KW-1185">Reference proteome</keyword>
<feature type="transmembrane region" description="Helical" evidence="6">
    <location>
        <begin position="175"/>
        <end position="191"/>
    </location>
</feature>
<dbReference type="EMBL" id="FOKW01000010">
    <property type="protein sequence ID" value="SFC54271.1"/>
    <property type="molecule type" value="Genomic_DNA"/>
</dbReference>
<feature type="transmembrane region" description="Helical" evidence="6">
    <location>
        <begin position="12"/>
        <end position="33"/>
    </location>
</feature>
<dbReference type="InterPro" id="IPR050833">
    <property type="entry name" value="Poly_Biosynth_Transport"/>
</dbReference>